<accession>A0A8B2NJR4</accession>
<evidence type="ECO:0000256" key="2">
    <source>
        <dbReference type="SAM" id="Phobius"/>
    </source>
</evidence>
<feature type="region of interest" description="Disordered" evidence="1">
    <location>
        <begin position="1"/>
        <end position="21"/>
    </location>
</feature>
<comment type="caution">
    <text evidence="3">The sequence shown here is derived from an EMBL/GenBank/DDBJ whole genome shotgun (WGS) entry which is preliminary data.</text>
</comment>
<evidence type="ECO:0000313" key="3">
    <source>
        <dbReference type="EMBL" id="RAH95894.1"/>
    </source>
</evidence>
<feature type="transmembrane region" description="Helical" evidence="2">
    <location>
        <begin position="36"/>
        <end position="69"/>
    </location>
</feature>
<organism evidence="3 4">
    <name type="scientific">Acuticoccus sediminis</name>
    <dbReference type="NCBI Taxonomy" id="2184697"/>
    <lineage>
        <taxon>Bacteria</taxon>
        <taxon>Pseudomonadati</taxon>
        <taxon>Pseudomonadota</taxon>
        <taxon>Alphaproteobacteria</taxon>
        <taxon>Hyphomicrobiales</taxon>
        <taxon>Amorphaceae</taxon>
        <taxon>Acuticoccus</taxon>
    </lineage>
</organism>
<feature type="transmembrane region" description="Helical" evidence="2">
    <location>
        <begin position="81"/>
        <end position="100"/>
    </location>
</feature>
<evidence type="ECO:0000256" key="1">
    <source>
        <dbReference type="SAM" id="MobiDB-lite"/>
    </source>
</evidence>
<proteinExistence type="predicted"/>
<keyword evidence="2" id="KW-0812">Transmembrane</keyword>
<protein>
    <submittedName>
        <fullName evidence="3">PhnA-like protein</fullName>
    </submittedName>
</protein>
<feature type="compositionally biased region" description="Low complexity" evidence="1">
    <location>
        <begin position="1"/>
        <end position="13"/>
    </location>
</feature>
<evidence type="ECO:0000313" key="4">
    <source>
        <dbReference type="Proteomes" id="UP000249590"/>
    </source>
</evidence>
<dbReference type="OrthoDB" id="7276301at2"/>
<keyword evidence="2" id="KW-0472">Membrane</keyword>
<gene>
    <name evidence="3" type="ORF">DLJ53_33840</name>
</gene>
<feature type="transmembrane region" description="Helical" evidence="2">
    <location>
        <begin position="112"/>
        <end position="130"/>
    </location>
</feature>
<sequence length="303" mass="30162">MTDVAATTGATTGRDPPTHGTVSEDAHTIMIHSVSWGAIFAGVVVALVVQILLSMLGAGIGFATIGAAAAPGPSTFSISGGIWVVVSAIIATFVGGYIAARLSGRTTATTGALHGLTAWAFSTLVVLYLLTSSVGSIVGGAFSGIATFAGGVGQTVVETAQPAVSAIDPMATIERQVRATGGDPEALEQSAVNALRALVSGAGNTEATRAEAAEALANARGIPVAEASRQVDEIEAAYQRTVDRTAEAAARAADATADVVSTGALLAFAGLVLGAIAGWLGGRSGVVHPVLADRLAPARHRRG</sequence>
<dbReference type="RefSeq" id="WP_111352737.1">
    <property type="nucleotide sequence ID" value="NZ_QHHQ01000020.1"/>
</dbReference>
<dbReference type="AlphaFoldDB" id="A0A8B2NJR4"/>
<name>A0A8B2NJR4_9HYPH</name>
<dbReference type="Proteomes" id="UP000249590">
    <property type="component" value="Unassembled WGS sequence"/>
</dbReference>
<dbReference type="EMBL" id="QHHQ01000020">
    <property type="protein sequence ID" value="RAH95894.1"/>
    <property type="molecule type" value="Genomic_DNA"/>
</dbReference>
<keyword evidence="4" id="KW-1185">Reference proteome</keyword>
<keyword evidence="2" id="KW-1133">Transmembrane helix</keyword>
<reference evidence="3 4" key="1">
    <citation type="submission" date="2018-05" db="EMBL/GenBank/DDBJ databases">
        <title>Acuticoccus sediminis sp. nov., isolated from deep-sea sediment of Indian Ocean.</title>
        <authorList>
            <person name="Liu X."/>
            <person name="Lai Q."/>
            <person name="Du Y."/>
            <person name="Sun F."/>
            <person name="Zhang X."/>
            <person name="Wang S."/>
            <person name="Shao Z."/>
        </authorList>
    </citation>
    <scope>NUCLEOTIDE SEQUENCE [LARGE SCALE GENOMIC DNA]</scope>
    <source>
        <strain evidence="3 4">PTG4-2</strain>
    </source>
</reference>